<comment type="caution">
    <text evidence="2">The sequence shown here is derived from an EMBL/GenBank/DDBJ whole genome shotgun (WGS) entry which is preliminary data.</text>
</comment>
<organism evidence="2 3">
    <name type="scientific">Actinokineospora auranticolor</name>
    <dbReference type="NCBI Taxonomy" id="155976"/>
    <lineage>
        <taxon>Bacteria</taxon>
        <taxon>Bacillati</taxon>
        <taxon>Actinomycetota</taxon>
        <taxon>Actinomycetes</taxon>
        <taxon>Pseudonocardiales</taxon>
        <taxon>Pseudonocardiaceae</taxon>
        <taxon>Actinokineospora</taxon>
    </lineage>
</organism>
<dbReference type="InterPro" id="IPR004401">
    <property type="entry name" value="YbaB/EbfC"/>
</dbReference>
<feature type="compositionally biased region" description="Basic and acidic residues" evidence="1">
    <location>
        <begin position="143"/>
        <end position="152"/>
    </location>
</feature>
<gene>
    <name evidence="2" type="ORF">CLV40_1299</name>
</gene>
<keyword evidence="3" id="KW-1185">Reference proteome</keyword>
<accession>A0A2S6GDY7</accession>
<dbReference type="EMBL" id="PTIX01000029">
    <property type="protein sequence ID" value="PPK63296.1"/>
    <property type="molecule type" value="Genomic_DNA"/>
</dbReference>
<evidence type="ECO:0000313" key="2">
    <source>
        <dbReference type="EMBL" id="PPK63296.1"/>
    </source>
</evidence>
<dbReference type="RefSeq" id="WP_245931699.1">
    <property type="nucleotide sequence ID" value="NZ_CP154825.1"/>
</dbReference>
<protein>
    <submittedName>
        <fullName evidence="2">YbaB/EbfC DNA-binding family protein</fullName>
    </submittedName>
</protein>
<dbReference type="InterPro" id="IPR036894">
    <property type="entry name" value="YbaB-like_sf"/>
</dbReference>
<sequence length="152" mass="16429">MGDLKRDMDGDILDPDGARERLAAWKGRIDELAAHTQAMGERLKDLRVTARDPGGMGEVTVDSTGAVVDLELTEQIQRSAPSAVAQAILATIRSARATLAQRSQEVIAETMGAESTTGRAIAEKLGRQFGGEPAERSDDDEHFDSRSPLRRD</sequence>
<dbReference type="Pfam" id="PF02575">
    <property type="entry name" value="YbaB_DNA_bd"/>
    <property type="match status" value="1"/>
</dbReference>
<dbReference type="SUPFAM" id="SSF82607">
    <property type="entry name" value="YbaB-like"/>
    <property type="match status" value="1"/>
</dbReference>
<proteinExistence type="predicted"/>
<reference evidence="2 3" key="1">
    <citation type="submission" date="2018-02" db="EMBL/GenBank/DDBJ databases">
        <title>Genomic Encyclopedia of Archaeal and Bacterial Type Strains, Phase II (KMG-II): from individual species to whole genera.</title>
        <authorList>
            <person name="Goeker M."/>
        </authorList>
    </citation>
    <scope>NUCLEOTIDE SEQUENCE [LARGE SCALE GENOMIC DNA]</scope>
    <source>
        <strain evidence="2 3">YU 961-1</strain>
    </source>
</reference>
<evidence type="ECO:0000256" key="1">
    <source>
        <dbReference type="SAM" id="MobiDB-lite"/>
    </source>
</evidence>
<feature type="region of interest" description="Disordered" evidence="1">
    <location>
        <begin position="110"/>
        <end position="152"/>
    </location>
</feature>
<name>A0A2S6GDY7_9PSEU</name>
<dbReference type="AlphaFoldDB" id="A0A2S6GDY7"/>
<keyword evidence="2" id="KW-0238">DNA-binding</keyword>
<dbReference type="Gene3D" id="3.30.1310.10">
    <property type="entry name" value="Nucleoid-associated protein YbaB-like domain"/>
    <property type="match status" value="1"/>
</dbReference>
<evidence type="ECO:0000313" key="3">
    <source>
        <dbReference type="Proteomes" id="UP000239203"/>
    </source>
</evidence>
<dbReference type="GO" id="GO:0003677">
    <property type="term" value="F:DNA binding"/>
    <property type="evidence" value="ECO:0007669"/>
    <property type="project" value="UniProtKB-KW"/>
</dbReference>
<dbReference type="Proteomes" id="UP000239203">
    <property type="component" value="Unassembled WGS sequence"/>
</dbReference>